<evidence type="ECO:0000313" key="9">
    <source>
        <dbReference type="EMBL" id="GAA2341423.1"/>
    </source>
</evidence>
<comment type="caution">
    <text evidence="9">The sequence shown here is derived from an EMBL/GenBank/DDBJ whole genome shotgun (WGS) entry which is preliminary data.</text>
</comment>
<comment type="similarity">
    <text evidence="7">Belongs to the binding-protein-dependent transport system permease family.</text>
</comment>
<evidence type="ECO:0000256" key="6">
    <source>
        <dbReference type="ARBA" id="ARBA00023136"/>
    </source>
</evidence>
<evidence type="ECO:0000256" key="1">
    <source>
        <dbReference type="ARBA" id="ARBA00004651"/>
    </source>
</evidence>
<dbReference type="SUPFAM" id="SSF161098">
    <property type="entry name" value="MetI-like"/>
    <property type="match status" value="1"/>
</dbReference>
<organism evidence="9 10">
    <name type="scientific">Dactylosporangium salmoneum</name>
    <dbReference type="NCBI Taxonomy" id="53361"/>
    <lineage>
        <taxon>Bacteria</taxon>
        <taxon>Bacillati</taxon>
        <taxon>Actinomycetota</taxon>
        <taxon>Actinomycetes</taxon>
        <taxon>Micromonosporales</taxon>
        <taxon>Micromonosporaceae</taxon>
        <taxon>Dactylosporangium</taxon>
    </lineage>
</organism>
<feature type="transmembrane region" description="Helical" evidence="7">
    <location>
        <begin position="86"/>
        <end position="105"/>
    </location>
</feature>
<keyword evidence="4 7" id="KW-0812">Transmembrane</keyword>
<keyword evidence="3" id="KW-1003">Cell membrane</keyword>
<proteinExistence type="inferred from homology"/>
<name>A0ABN3G097_9ACTN</name>
<keyword evidence="6 7" id="KW-0472">Membrane</keyword>
<feature type="domain" description="ABC transmembrane type-1" evidence="8">
    <location>
        <begin position="80"/>
        <end position="288"/>
    </location>
</feature>
<reference evidence="9 10" key="1">
    <citation type="journal article" date="2019" name="Int. J. Syst. Evol. Microbiol.">
        <title>The Global Catalogue of Microorganisms (GCM) 10K type strain sequencing project: providing services to taxonomists for standard genome sequencing and annotation.</title>
        <authorList>
            <consortium name="The Broad Institute Genomics Platform"/>
            <consortium name="The Broad Institute Genome Sequencing Center for Infectious Disease"/>
            <person name="Wu L."/>
            <person name="Ma J."/>
        </authorList>
    </citation>
    <scope>NUCLEOTIDE SEQUENCE [LARGE SCALE GENOMIC DNA]</scope>
    <source>
        <strain evidence="9 10">JCM 3272</strain>
    </source>
</reference>
<sequence length="300" mass="33278">MAPLSPTRRVRGARRVTPGAAPWLPVLLLPVTVGLVLVYFSAVYGLTLGFTDWNLISSPTWVGTENFAQILDDDRFWKAFRNTLEIVAVTVPGKVVIGLGLAILLSRISRLSSFFRLALFFPTSCSVVAVAFLWVYLYDPNGLFNSWLGALGFDAVKWMSPDHALTSVNVMIIWGGVGYVALLFLAGLQSIPTEYYEASRLDGASAWRQFWSITFPLLTPTTFFVVVTGIITSLQTFGEVFILAGPMDSTLTITSYIYERAFTGFEMGYSAALSAFLILILLAATSAQLWFQRKWVTYER</sequence>
<dbReference type="Proteomes" id="UP001501444">
    <property type="component" value="Unassembled WGS sequence"/>
</dbReference>
<dbReference type="InterPro" id="IPR035906">
    <property type="entry name" value="MetI-like_sf"/>
</dbReference>
<dbReference type="EMBL" id="BAAARV010000021">
    <property type="protein sequence ID" value="GAA2341423.1"/>
    <property type="molecule type" value="Genomic_DNA"/>
</dbReference>
<feature type="transmembrane region" description="Helical" evidence="7">
    <location>
        <begin position="270"/>
        <end position="291"/>
    </location>
</feature>
<feature type="transmembrane region" description="Helical" evidence="7">
    <location>
        <begin position="209"/>
        <end position="234"/>
    </location>
</feature>
<protein>
    <submittedName>
        <fullName evidence="9">Sugar ABC transporter permease</fullName>
    </submittedName>
</protein>
<evidence type="ECO:0000256" key="5">
    <source>
        <dbReference type="ARBA" id="ARBA00022989"/>
    </source>
</evidence>
<keyword evidence="5 7" id="KW-1133">Transmembrane helix</keyword>
<dbReference type="PANTHER" id="PTHR30193">
    <property type="entry name" value="ABC TRANSPORTER PERMEASE PROTEIN"/>
    <property type="match status" value="1"/>
</dbReference>
<evidence type="ECO:0000313" key="10">
    <source>
        <dbReference type="Proteomes" id="UP001501444"/>
    </source>
</evidence>
<dbReference type="InterPro" id="IPR000515">
    <property type="entry name" value="MetI-like"/>
</dbReference>
<keyword evidence="10" id="KW-1185">Reference proteome</keyword>
<feature type="transmembrane region" description="Helical" evidence="7">
    <location>
        <begin position="117"/>
        <end position="137"/>
    </location>
</feature>
<evidence type="ECO:0000256" key="2">
    <source>
        <dbReference type="ARBA" id="ARBA00022448"/>
    </source>
</evidence>
<feature type="transmembrane region" description="Helical" evidence="7">
    <location>
        <begin position="21"/>
        <end position="44"/>
    </location>
</feature>
<feature type="transmembrane region" description="Helical" evidence="7">
    <location>
        <begin position="168"/>
        <end position="188"/>
    </location>
</feature>
<gene>
    <name evidence="9" type="ORF">GCM10010170_024950</name>
</gene>
<evidence type="ECO:0000256" key="7">
    <source>
        <dbReference type="RuleBase" id="RU363032"/>
    </source>
</evidence>
<evidence type="ECO:0000259" key="8">
    <source>
        <dbReference type="PROSITE" id="PS50928"/>
    </source>
</evidence>
<evidence type="ECO:0000256" key="3">
    <source>
        <dbReference type="ARBA" id="ARBA00022475"/>
    </source>
</evidence>
<dbReference type="PANTHER" id="PTHR30193:SF37">
    <property type="entry name" value="INNER MEMBRANE ABC TRANSPORTER PERMEASE PROTEIN YCJO"/>
    <property type="match status" value="1"/>
</dbReference>
<dbReference type="InterPro" id="IPR051393">
    <property type="entry name" value="ABC_transporter_permease"/>
</dbReference>
<dbReference type="Pfam" id="PF00528">
    <property type="entry name" value="BPD_transp_1"/>
    <property type="match status" value="1"/>
</dbReference>
<dbReference type="PROSITE" id="PS50928">
    <property type="entry name" value="ABC_TM1"/>
    <property type="match status" value="1"/>
</dbReference>
<accession>A0ABN3G097</accession>
<dbReference type="RefSeq" id="WP_344612482.1">
    <property type="nucleotide sequence ID" value="NZ_BAAARV010000021.1"/>
</dbReference>
<evidence type="ECO:0000256" key="4">
    <source>
        <dbReference type="ARBA" id="ARBA00022692"/>
    </source>
</evidence>
<dbReference type="CDD" id="cd06261">
    <property type="entry name" value="TM_PBP2"/>
    <property type="match status" value="1"/>
</dbReference>
<dbReference type="Gene3D" id="1.10.3720.10">
    <property type="entry name" value="MetI-like"/>
    <property type="match status" value="1"/>
</dbReference>
<keyword evidence="2 7" id="KW-0813">Transport</keyword>
<comment type="subcellular location">
    <subcellularLocation>
        <location evidence="1 7">Cell membrane</location>
        <topology evidence="1 7">Multi-pass membrane protein</topology>
    </subcellularLocation>
</comment>